<protein>
    <submittedName>
        <fullName evidence="3">Uncharacterized protein</fullName>
    </submittedName>
</protein>
<evidence type="ECO:0000313" key="3">
    <source>
        <dbReference type="EMBL" id="VFK10623.1"/>
    </source>
</evidence>
<evidence type="ECO:0000313" key="2">
    <source>
        <dbReference type="EMBL" id="VFK07294.1"/>
    </source>
</evidence>
<gene>
    <name evidence="2" type="ORF">BECKH772A_GA0070896_107142</name>
    <name evidence="1" type="ORF">BECKH772B_GA0070898_106482</name>
    <name evidence="3" type="ORF">BECKH772C_GA0070978_107242</name>
</gene>
<evidence type="ECO:0000313" key="1">
    <source>
        <dbReference type="EMBL" id="VFK06101.1"/>
    </source>
</evidence>
<dbReference type="EMBL" id="CAADFI010000648">
    <property type="protein sequence ID" value="VFK06101.1"/>
    <property type="molecule type" value="Genomic_DNA"/>
</dbReference>
<dbReference type="SUPFAM" id="SSF51419">
    <property type="entry name" value="PLP-binding barrel"/>
    <property type="match status" value="1"/>
</dbReference>
<proteinExistence type="predicted"/>
<dbReference type="EMBL" id="CAADFG010000714">
    <property type="protein sequence ID" value="VFK07294.1"/>
    <property type="molecule type" value="Genomic_DNA"/>
</dbReference>
<accession>A0A450W0Q4</accession>
<dbReference type="InterPro" id="IPR029066">
    <property type="entry name" value="PLP-binding_barrel"/>
</dbReference>
<dbReference type="Gene3D" id="3.20.20.10">
    <property type="entry name" value="Alanine racemase"/>
    <property type="match status" value="1"/>
</dbReference>
<sequence length="67" mass="7573">MTDDEVRNVRNTGVMLNIDSLPRLEKFGKEFPGSHICLRFNPDVVDGENRRFVPVVISPNSVSSLRT</sequence>
<dbReference type="EMBL" id="CAADFJ010000724">
    <property type="protein sequence ID" value="VFK10623.1"/>
    <property type="molecule type" value="Genomic_DNA"/>
</dbReference>
<name>A0A450W0Q4_9GAMM</name>
<dbReference type="AlphaFoldDB" id="A0A450W0Q4"/>
<reference evidence="3" key="1">
    <citation type="submission" date="2019-02" db="EMBL/GenBank/DDBJ databases">
        <authorList>
            <person name="Gruber-Vodicka R. H."/>
            <person name="Seah K. B. B."/>
        </authorList>
    </citation>
    <scope>NUCLEOTIDE SEQUENCE</scope>
    <source>
        <strain evidence="3">BECK_SA2B12</strain>
        <strain evidence="2">BECK_SA2B15</strain>
        <strain evidence="1">BECK_SA2B20</strain>
    </source>
</reference>
<organism evidence="3">
    <name type="scientific">Candidatus Kentrum eta</name>
    <dbReference type="NCBI Taxonomy" id="2126337"/>
    <lineage>
        <taxon>Bacteria</taxon>
        <taxon>Pseudomonadati</taxon>
        <taxon>Pseudomonadota</taxon>
        <taxon>Gammaproteobacteria</taxon>
        <taxon>Candidatus Kentrum</taxon>
    </lineage>
</organism>